<dbReference type="PANTHER" id="PTHR33543:SF37">
    <property type="entry name" value="METALLOTHIONEIN-LIKE PROTEIN 4B"/>
    <property type="match status" value="1"/>
</dbReference>
<evidence type="ECO:0000256" key="3">
    <source>
        <dbReference type="ARBA" id="ARBA00022723"/>
    </source>
</evidence>
<evidence type="ECO:0000256" key="1">
    <source>
        <dbReference type="ARBA" id="ARBA00002568"/>
    </source>
</evidence>
<evidence type="ECO:0000313" key="7">
    <source>
        <dbReference type="EMBL" id="KAJ4845440.1"/>
    </source>
</evidence>
<reference evidence="7" key="2">
    <citation type="journal article" date="2023" name="Plants (Basel)">
        <title>Annotation of the Turnera subulata (Passifloraceae) Draft Genome Reveals the S-Locus Evolved after the Divergence of Turneroideae from Passifloroideae in a Stepwise Manner.</title>
        <authorList>
            <person name="Henning P.M."/>
            <person name="Roalson E.H."/>
            <person name="Mir W."/>
            <person name="McCubbin A.G."/>
            <person name="Shore J.S."/>
        </authorList>
    </citation>
    <scope>NUCLEOTIDE SEQUENCE</scope>
    <source>
        <strain evidence="7">F60SS</strain>
    </source>
</reference>
<evidence type="ECO:0000256" key="5">
    <source>
        <dbReference type="RuleBase" id="RU369052"/>
    </source>
</evidence>
<name>A0A9Q0G8J8_9ROSI</name>
<dbReference type="EMBL" id="JAKUCV010001674">
    <property type="protein sequence ID" value="KAJ4845440.1"/>
    <property type="molecule type" value="Genomic_DNA"/>
</dbReference>
<comment type="function">
    <text evidence="1 5">Metallothioneins have a high content of cysteine residues that bind various heavy metals.</text>
</comment>
<keyword evidence="8" id="KW-1185">Reference proteome</keyword>
<dbReference type="AlphaFoldDB" id="A0A9Q0G8J8"/>
<comment type="caution">
    <text evidence="7">The sequence shown here is derived from an EMBL/GenBank/DDBJ whole genome shotgun (WGS) entry which is preliminary data.</text>
</comment>
<sequence length="100" mass="10753">MASPNPQCSCTPSCSCTPTCRCTKGWTRCGIMYPDLDFTESTKTETHIVSVAPVKTVYEKSETSFGTENGGCKSGSNCTHANEKETHNPPQQSSTLIVTV</sequence>
<evidence type="ECO:0000256" key="4">
    <source>
        <dbReference type="ARBA" id="ARBA00022851"/>
    </source>
</evidence>
<evidence type="ECO:0000256" key="6">
    <source>
        <dbReference type="SAM" id="MobiDB-lite"/>
    </source>
</evidence>
<evidence type="ECO:0000256" key="2">
    <source>
        <dbReference type="ARBA" id="ARBA00005802"/>
    </source>
</evidence>
<gene>
    <name evidence="7" type="ORF">Tsubulata_026306</name>
</gene>
<dbReference type="InterPro" id="IPR000347">
    <property type="entry name" value="Metalthion_15p"/>
</dbReference>
<accession>A0A9Q0G8J8</accession>
<keyword evidence="4 5" id="KW-0480">Metal-thiolate cluster</keyword>
<dbReference type="Pfam" id="PF01439">
    <property type="entry name" value="Metallothio_2"/>
    <property type="match status" value="1"/>
</dbReference>
<dbReference type="GO" id="GO:0046872">
    <property type="term" value="F:metal ion binding"/>
    <property type="evidence" value="ECO:0007669"/>
    <property type="project" value="UniProtKB-UniRule"/>
</dbReference>
<evidence type="ECO:0000313" key="8">
    <source>
        <dbReference type="Proteomes" id="UP001141552"/>
    </source>
</evidence>
<reference evidence="7" key="1">
    <citation type="submission" date="2022-02" db="EMBL/GenBank/DDBJ databases">
        <authorList>
            <person name="Henning P.M."/>
            <person name="McCubbin A.G."/>
            <person name="Shore J.S."/>
        </authorList>
    </citation>
    <scope>NUCLEOTIDE SEQUENCE</scope>
    <source>
        <strain evidence="7">F60SS</strain>
        <tissue evidence="7">Leaves</tissue>
    </source>
</reference>
<dbReference type="Proteomes" id="UP001141552">
    <property type="component" value="Unassembled WGS sequence"/>
</dbReference>
<keyword evidence="3 5" id="KW-0479">Metal-binding</keyword>
<organism evidence="7 8">
    <name type="scientific">Turnera subulata</name>
    <dbReference type="NCBI Taxonomy" id="218843"/>
    <lineage>
        <taxon>Eukaryota</taxon>
        <taxon>Viridiplantae</taxon>
        <taxon>Streptophyta</taxon>
        <taxon>Embryophyta</taxon>
        <taxon>Tracheophyta</taxon>
        <taxon>Spermatophyta</taxon>
        <taxon>Magnoliopsida</taxon>
        <taxon>eudicotyledons</taxon>
        <taxon>Gunneridae</taxon>
        <taxon>Pentapetalae</taxon>
        <taxon>rosids</taxon>
        <taxon>fabids</taxon>
        <taxon>Malpighiales</taxon>
        <taxon>Passifloraceae</taxon>
        <taxon>Turnera</taxon>
    </lineage>
</organism>
<comment type="similarity">
    <text evidence="2 5">Belongs to the metallothionein superfamily. Type 15 family.</text>
</comment>
<feature type="region of interest" description="Disordered" evidence="6">
    <location>
        <begin position="64"/>
        <end position="100"/>
    </location>
</feature>
<dbReference type="OrthoDB" id="846761at2759"/>
<feature type="compositionally biased region" description="Polar residues" evidence="6">
    <location>
        <begin position="88"/>
        <end position="100"/>
    </location>
</feature>
<protein>
    <recommendedName>
        <fullName evidence="5">Metallothionein-like protein</fullName>
    </recommendedName>
</protein>
<dbReference type="PANTHER" id="PTHR33543">
    <property type="entry name" value="METALLOTHIONEIN-LIKE PROTEIN 2A"/>
    <property type="match status" value="1"/>
</dbReference>
<proteinExistence type="inferred from homology"/>